<dbReference type="GeneID" id="25322318"/>
<dbReference type="PRINTS" id="PR00081">
    <property type="entry name" value="GDHRDH"/>
</dbReference>
<dbReference type="PANTHER" id="PTHR43180:SF66">
    <property type="entry name" value="SHORT-CHAIN DEHYDROGENASE_REDUCTASE FAMILY PROTEIN"/>
    <property type="match status" value="1"/>
</dbReference>
<evidence type="ECO:0000256" key="3">
    <source>
        <dbReference type="ARBA" id="ARBA00023002"/>
    </source>
</evidence>
<sequence>MTAMAGRVAMITGAAGGIGKATAHKLASRGISVIIVDMNDNDGPIVANEVAKQWNVRSKFLKVDITQEQQVKEAIASTTEWTGRLDYAANCAGTCESIWAEEESITTELFERTHAINTRGLWLCQKYQAFQMRTQEPRPISFSPACPHTIPGQRGSIANVVSISGLQAAGLAAYTPSKYAAIGVTKNGAKFYGPSGVRVNALCPGWTLTAMVEHSMGKEGTIGTQENNDSAVSKQIGLRRMAFAEEQANVLSFLLSDESSYINGSLLVNDGGFHDIR</sequence>
<dbReference type="PANTHER" id="PTHR43180">
    <property type="entry name" value="3-OXOACYL-(ACYL-CARRIER-PROTEIN) REDUCTASE (AFU_ORTHOLOGUE AFUA_6G11210)"/>
    <property type="match status" value="1"/>
</dbReference>
<evidence type="ECO:0000313" key="5">
    <source>
        <dbReference type="Proteomes" id="UP000054342"/>
    </source>
</evidence>
<keyword evidence="5" id="KW-1185">Reference proteome</keyword>
<dbReference type="HOGENOM" id="CLU_010194_1_0_1"/>
<organism evidence="4 5">
    <name type="scientific">Exophiala xenobiotica</name>
    <dbReference type="NCBI Taxonomy" id="348802"/>
    <lineage>
        <taxon>Eukaryota</taxon>
        <taxon>Fungi</taxon>
        <taxon>Dikarya</taxon>
        <taxon>Ascomycota</taxon>
        <taxon>Pezizomycotina</taxon>
        <taxon>Eurotiomycetes</taxon>
        <taxon>Chaetothyriomycetidae</taxon>
        <taxon>Chaetothyriales</taxon>
        <taxon>Herpotrichiellaceae</taxon>
        <taxon>Exophiala</taxon>
    </lineage>
</organism>
<accession>A0A0D2DCZ1</accession>
<reference evidence="4 5" key="1">
    <citation type="submission" date="2015-01" db="EMBL/GenBank/DDBJ databases">
        <title>The Genome Sequence of Exophiala xenobiotica CBS118157.</title>
        <authorList>
            <consortium name="The Broad Institute Genomics Platform"/>
            <person name="Cuomo C."/>
            <person name="de Hoog S."/>
            <person name="Gorbushina A."/>
            <person name="Stielow B."/>
            <person name="Teixiera M."/>
            <person name="Abouelleil A."/>
            <person name="Chapman S.B."/>
            <person name="Priest M."/>
            <person name="Young S.K."/>
            <person name="Wortman J."/>
            <person name="Nusbaum C."/>
            <person name="Birren B."/>
        </authorList>
    </citation>
    <scope>NUCLEOTIDE SEQUENCE [LARGE SCALE GENOMIC DNA]</scope>
    <source>
        <strain evidence="4 5">CBS 118157</strain>
    </source>
</reference>
<dbReference type="Pfam" id="PF13561">
    <property type="entry name" value="adh_short_C2"/>
    <property type="match status" value="1"/>
</dbReference>
<dbReference type="RefSeq" id="XP_013320756.1">
    <property type="nucleotide sequence ID" value="XM_013465302.1"/>
</dbReference>
<gene>
    <name evidence="4" type="ORF">PV05_00410</name>
</gene>
<keyword evidence="3" id="KW-0560">Oxidoreductase</keyword>
<keyword evidence="2" id="KW-0521">NADP</keyword>
<dbReference type="STRING" id="348802.A0A0D2DCZ1"/>
<dbReference type="SUPFAM" id="SSF51735">
    <property type="entry name" value="NAD(P)-binding Rossmann-fold domains"/>
    <property type="match status" value="1"/>
</dbReference>
<evidence type="ECO:0000256" key="1">
    <source>
        <dbReference type="ARBA" id="ARBA00006484"/>
    </source>
</evidence>
<dbReference type="Proteomes" id="UP000054342">
    <property type="component" value="Unassembled WGS sequence"/>
</dbReference>
<name>A0A0D2DCZ1_9EURO</name>
<evidence type="ECO:0000313" key="4">
    <source>
        <dbReference type="EMBL" id="KIW60172.1"/>
    </source>
</evidence>
<proteinExistence type="inferred from homology"/>
<dbReference type="AlphaFoldDB" id="A0A0D2DCZ1"/>
<dbReference type="EMBL" id="KN847317">
    <property type="protein sequence ID" value="KIW60172.1"/>
    <property type="molecule type" value="Genomic_DNA"/>
</dbReference>
<dbReference type="InterPro" id="IPR036291">
    <property type="entry name" value="NAD(P)-bd_dom_sf"/>
</dbReference>
<protein>
    <submittedName>
        <fullName evidence="4">Uncharacterized protein</fullName>
    </submittedName>
</protein>
<dbReference type="Gene3D" id="3.40.50.720">
    <property type="entry name" value="NAD(P)-binding Rossmann-like Domain"/>
    <property type="match status" value="1"/>
</dbReference>
<evidence type="ECO:0000256" key="2">
    <source>
        <dbReference type="ARBA" id="ARBA00022857"/>
    </source>
</evidence>
<comment type="similarity">
    <text evidence="1">Belongs to the short-chain dehydrogenases/reductases (SDR) family.</text>
</comment>
<dbReference type="GO" id="GO:0016491">
    <property type="term" value="F:oxidoreductase activity"/>
    <property type="evidence" value="ECO:0007669"/>
    <property type="project" value="UniProtKB-KW"/>
</dbReference>
<dbReference type="OrthoDB" id="5840532at2759"/>
<dbReference type="InterPro" id="IPR002347">
    <property type="entry name" value="SDR_fam"/>
</dbReference>
<dbReference type="FunFam" id="3.40.50.720:FF:000084">
    <property type="entry name" value="Short-chain dehydrogenase reductase"/>
    <property type="match status" value="1"/>
</dbReference>
<dbReference type="CDD" id="cd05233">
    <property type="entry name" value="SDR_c"/>
    <property type="match status" value="1"/>
</dbReference>